<dbReference type="Proteomes" id="UP001198862">
    <property type="component" value="Unassembled WGS sequence"/>
</dbReference>
<dbReference type="SUPFAM" id="SSF50129">
    <property type="entry name" value="GroES-like"/>
    <property type="match status" value="1"/>
</dbReference>
<dbReference type="InterPro" id="IPR013154">
    <property type="entry name" value="ADH-like_N"/>
</dbReference>
<feature type="domain" description="Enoyl reductase (ER)" evidence="1">
    <location>
        <begin position="10"/>
        <end position="320"/>
    </location>
</feature>
<dbReference type="InterPro" id="IPR020843">
    <property type="entry name" value="ER"/>
</dbReference>
<keyword evidence="3" id="KW-1185">Reference proteome</keyword>
<dbReference type="SMART" id="SM00829">
    <property type="entry name" value="PKS_ER"/>
    <property type="match status" value="1"/>
</dbReference>
<dbReference type="PANTHER" id="PTHR44013:SF1">
    <property type="entry name" value="ZINC-TYPE ALCOHOL DEHYDROGENASE-LIKE PROTEIN C16A3.02C"/>
    <property type="match status" value="1"/>
</dbReference>
<protein>
    <submittedName>
        <fullName evidence="2">NAD(P)-dependent alcohol dehydrogenase</fullName>
    </submittedName>
</protein>
<dbReference type="EMBL" id="JAJISD010000020">
    <property type="protein sequence ID" value="MCC8432911.1"/>
    <property type="molecule type" value="Genomic_DNA"/>
</dbReference>
<evidence type="ECO:0000259" key="1">
    <source>
        <dbReference type="SMART" id="SM00829"/>
    </source>
</evidence>
<dbReference type="SUPFAM" id="SSF51735">
    <property type="entry name" value="NAD(P)-binding Rossmann-fold domains"/>
    <property type="match status" value="1"/>
</dbReference>
<gene>
    <name evidence="2" type="ORF">LJ725_28415</name>
</gene>
<accession>A0ABS8L3I9</accession>
<dbReference type="Gene3D" id="3.40.50.720">
    <property type="entry name" value="NAD(P)-binding Rossmann-like Domain"/>
    <property type="match status" value="1"/>
</dbReference>
<dbReference type="InterPro" id="IPR036291">
    <property type="entry name" value="NAD(P)-bd_dom_sf"/>
</dbReference>
<dbReference type="Pfam" id="PF13602">
    <property type="entry name" value="ADH_zinc_N_2"/>
    <property type="match status" value="1"/>
</dbReference>
<proteinExistence type="predicted"/>
<dbReference type="Pfam" id="PF08240">
    <property type="entry name" value="ADH_N"/>
    <property type="match status" value="1"/>
</dbReference>
<evidence type="ECO:0000313" key="3">
    <source>
        <dbReference type="Proteomes" id="UP001198862"/>
    </source>
</evidence>
<dbReference type="RefSeq" id="WP_230554281.1">
    <property type="nucleotide sequence ID" value="NZ_JAJISD010000020.1"/>
</dbReference>
<organism evidence="2 3">
    <name type="scientific">Reyranella aquatilis</name>
    <dbReference type="NCBI Taxonomy" id="2035356"/>
    <lineage>
        <taxon>Bacteria</taxon>
        <taxon>Pseudomonadati</taxon>
        <taxon>Pseudomonadota</taxon>
        <taxon>Alphaproteobacteria</taxon>
        <taxon>Hyphomicrobiales</taxon>
        <taxon>Reyranellaceae</taxon>
        <taxon>Reyranella</taxon>
    </lineage>
</organism>
<evidence type="ECO:0000313" key="2">
    <source>
        <dbReference type="EMBL" id="MCC8432911.1"/>
    </source>
</evidence>
<dbReference type="InterPro" id="IPR052733">
    <property type="entry name" value="Chloroplast_QOR"/>
</dbReference>
<dbReference type="Gene3D" id="3.90.180.10">
    <property type="entry name" value="Medium-chain alcohol dehydrogenases, catalytic domain"/>
    <property type="match status" value="1"/>
</dbReference>
<reference evidence="2 3" key="1">
    <citation type="submission" date="2021-11" db="EMBL/GenBank/DDBJ databases">
        <authorList>
            <person name="Lee D.-H."/>
            <person name="Kim S.-B."/>
        </authorList>
    </citation>
    <scope>NUCLEOTIDE SEQUENCE [LARGE SCALE GENOMIC DNA]</scope>
    <source>
        <strain evidence="2 3">KCTC 52223</strain>
    </source>
</reference>
<dbReference type="CDD" id="cd08267">
    <property type="entry name" value="MDR1"/>
    <property type="match status" value="1"/>
</dbReference>
<name>A0ABS8L3I9_9HYPH</name>
<sequence length="325" mass="34470">MKAFVYRRYGGPDVVELADVPKPVPRDNEVLVRILATTVTSGDWRLRTLHVPAGLGLVARLAFGITRPRRPILGTELAGVVEAVGSKVTRFRPGDEVFGFPGGAMGCHAQYRTMPEDGRIARKPANLSFEEAASLPFGASTSLHYLRKAGLEPGDKVLVIGASGCVGSATVQLARHIGAEVTGVTSTRNLALVRSLGAHHVIDYTTDDFTAGGGAFDIVVDTVGGTPFSRFKPVLKERGRVLAVAAGVPEMLASLWAPLAGSRRIIAGPAAERVEDIPEIAALAEAGALQPVIDRRYAFTQIPEAHAYVETGRKRGSVVVSVEHP</sequence>
<comment type="caution">
    <text evidence="2">The sequence shown here is derived from an EMBL/GenBank/DDBJ whole genome shotgun (WGS) entry which is preliminary data.</text>
</comment>
<dbReference type="PANTHER" id="PTHR44013">
    <property type="entry name" value="ZINC-TYPE ALCOHOL DEHYDROGENASE-LIKE PROTEIN C16A3.02C"/>
    <property type="match status" value="1"/>
</dbReference>
<dbReference type="InterPro" id="IPR011032">
    <property type="entry name" value="GroES-like_sf"/>
</dbReference>